<reference evidence="5 6" key="1">
    <citation type="journal article" date="2013" name="Proc. Natl. Acad. Sci. U.S.A.">
        <title>Fine-scale variation in meiotic recombination in Mimulus inferred from population shotgun sequencing.</title>
        <authorList>
            <person name="Hellsten U."/>
            <person name="Wright K.M."/>
            <person name="Jenkins J."/>
            <person name="Shu S."/>
            <person name="Yuan Y."/>
            <person name="Wessler S.R."/>
            <person name="Schmutz J."/>
            <person name="Willis J.H."/>
            <person name="Rokhsar D.S."/>
        </authorList>
    </citation>
    <scope>NUCLEOTIDE SEQUENCE [LARGE SCALE GENOMIC DNA]</scope>
    <source>
        <strain evidence="6">cv. DUN x IM62</strain>
    </source>
</reference>
<evidence type="ECO:0000313" key="6">
    <source>
        <dbReference type="Proteomes" id="UP000030748"/>
    </source>
</evidence>
<dbReference type="GO" id="GO:0030154">
    <property type="term" value="P:cell differentiation"/>
    <property type="evidence" value="ECO:0007669"/>
    <property type="project" value="UniProtKB-KW"/>
</dbReference>
<dbReference type="InterPro" id="IPR039618">
    <property type="entry name" value="CLE9-13"/>
</dbReference>
<dbReference type="PANTHER" id="PTHR34359">
    <property type="entry name" value="CLAVATA3/ESR (CLE)-RELATED PROTEIN 10"/>
    <property type="match status" value="1"/>
</dbReference>
<dbReference type="OrthoDB" id="753861at2759"/>
<keyword evidence="4" id="KW-0379">Hydroxylation</keyword>
<comment type="similarity">
    <text evidence="1">Belongs to the CLV3/ESR signal peptide family.</text>
</comment>
<gene>
    <name evidence="5" type="ORF">MIMGU_mgv1a020621mg</name>
</gene>
<organism evidence="5 6">
    <name type="scientific">Erythranthe guttata</name>
    <name type="common">Yellow monkey flower</name>
    <name type="synonym">Mimulus guttatus</name>
    <dbReference type="NCBI Taxonomy" id="4155"/>
    <lineage>
        <taxon>Eukaryota</taxon>
        <taxon>Viridiplantae</taxon>
        <taxon>Streptophyta</taxon>
        <taxon>Embryophyta</taxon>
        <taxon>Tracheophyta</taxon>
        <taxon>Spermatophyta</taxon>
        <taxon>Magnoliopsida</taxon>
        <taxon>eudicotyledons</taxon>
        <taxon>Gunneridae</taxon>
        <taxon>Pentapetalae</taxon>
        <taxon>asterids</taxon>
        <taxon>lamiids</taxon>
        <taxon>Lamiales</taxon>
        <taxon>Phrymaceae</taxon>
        <taxon>Erythranthe</taxon>
    </lineage>
</organism>
<dbReference type="PhylomeDB" id="A0A022RPI0"/>
<evidence type="ECO:0000256" key="3">
    <source>
        <dbReference type="ARBA" id="ARBA00022782"/>
    </source>
</evidence>
<sequence>MMKKIPLLFYPFLCFFLLILLFHDFYSLKYLHKTTHIHYSFIIPHRKALSSKFDFTPFLHHHRHRTAGLPPPAGGFEIDPRYDVEKRIVPSGPNPLHH</sequence>
<evidence type="ECO:0000256" key="4">
    <source>
        <dbReference type="ARBA" id="ARBA00023278"/>
    </source>
</evidence>
<evidence type="ECO:0000313" key="5">
    <source>
        <dbReference type="EMBL" id="EYU40855.1"/>
    </source>
</evidence>
<dbReference type="KEGG" id="egt:105954066"/>
<dbReference type="PANTHER" id="PTHR34359:SF24">
    <property type="entry name" value="INACTIVE PROTEIN FON2 SPARE1"/>
    <property type="match status" value="1"/>
</dbReference>
<protein>
    <submittedName>
        <fullName evidence="5">Uncharacterized protein</fullName>
    </submittedName>
</protein>
<dbReference type="OMA" id="TPFQKHH"/>
<dbReference type="EMBL" id="KI630371">
    <property type="protein sequence ID" value="EYU40855.1"/>
    <property type="molecule type" value="Genomic_DNA"/>
</dbReference>
<dbReference type="eggNOG" id="ENOG502S8TY">
    <property type="taxonomic scope" value="Eukaryota"/>
</dbReference>
<dbReference type="Proteomes" id="UP000030748">
    <property type="component" value="Unassembled WGS sequence"/>
</dbReference>
<dbReference type="AlphaFoldDB" id="A0A022RPI0"/>
<proteinExistence type="inferred from homology"/>
<keyword evidence="3" id="KW-0221">Differentiation</keyword>
<evidence type="ECO:0000256" key="1">
    <source>
        <dbReference type="ARBA" id="ARBA00005416"/>
    </source>
</evidence>
<name>A0A022RPI0_ERYGU</name>
<keyword evidence="6" id="KW-1185">Reference proteome</keyword>
<evidence type="ECO:0000256" key="2">
    <source>
        <dbReference type="ARBA" id="ARBA00022473"/>
    </source>
</evidence>
<accession>A0A022RPI0</accession>
<keyword evidence="2" id="KW-0217">Developmental protein</keyword>